<feature type="non-terminal residue" evidence="1">
    <location>
        <position position="312"/>
    </location>
</feature>
<organism evidence="1 2">
    <name type="scientific">Dryococelus australis</name>
    <dbReference type="NCBI Taxonomy" id="614101"/>
    <lineage>
        <taxon>Eukaryota</taxon>
        <taxon>Metazoa</taxon>
        <taxon>Ecdysozoa</taxon>
        <taxon>Arthropoda</taxon>
        <taxon>Hexapoda</taxon>
        <taxon>Insecta</taxon>
        <taxon>Pterygota</taxon>
        <taxon>Neoptera</taxon>
        <taxon>Polyneoptera</taxon>
        <taxon>Phasmatodea</taxon>
        <taxon>Verophasmatodea</taxon>
        <taxon>Anareolatae</taxon>
        <taxon>Phasmatidae</taxon>
        <taxon>Eurycanthinae</taxon>
        <taxon>Dryococelus</taxon>
    </lineage>
</organism>
<gene>
    <name evidence="1" type="ORF">PR048_001750</name>
</gene>
<dbReference type="Proteomes" id="UP001159363">
    <property type="component" value="Chromosome 1"/>
</dbReference>
<dbReference type="PANTHER" id="PTHR45749">
    <property type="match status" value="1"/>
</dbReference>
<dbReference type="PANTHER" id="PTHR45749:SF33">
    <property type="entry name" value="ZINC FINGER MYM-TYPE PROTEIN 1"/>
    <property type="match status" value="1"/>
</dbReference>
<evidence type="ECO:0000313" key="2">
    <source>
        <dbReference type="Proteomes" id="UP001159363"/>
    </source>
</evidence>
<sequence>MKHQDNVQLDTLYLKDPGTCPDVINDTVRQQIVSCAYRYEEFVELSKTSPKDVTLKPFSDYLLSSKSINRESYSQTLHCLQCILLEENISATFVNRSNLAKREGFSPRKTPWKKLYNRLPAHENSAEHRNCYYKWKSIIATNLTFELQKQIAREADKWKAILRRLLDVTLFLVSRGLPFQGDSREIGDVLKGNFLGTLELLGKYYEITREHLAKVKHLQLQGKSMKGHAHYLSWMSQNEFISLCVQKLVKILLPKYFQYLREIESHLKNVGHKAMITVPTCAVKWSERAEAVLPIVRQYPGILKALDYILQK</sequence>
<name>A0ABQ9IJ95_9NEOP</name>
<reference evidence="1 2" key="1">
    <citation type="submission" date="2023-02" db="EMBL/GenBank/DDBJ databases">
        <title>LHISI_Scaffold_Assembly.</title>
        <authorList>
            <person name="Stuart O.P."/>
            <person name="Cleave R."/>
            <person name="Magrath M.J.L."/>
            <person name="Mikheyev A.S."/>
        </authorList>
    </citation>
    <scope>NUCLEOTIDE SEQUENCE [LARGE SCALE GENOMIC DNA]</scope>
    <source>
        <strain evidence="1">Daus_M_001</strain>
        <tissue evidence="1">Leg muscle</tissue>
    </source>
</reference>
<keyword evidence="2" id="KW-1185">Reference proteome</keyword>
<protein>
    <submittedName>
        <fullName evidence="1">Uncharacterized protein</fullName>
    </submittedName>
</protein>
<proteinExistence type="predicted"/>
<dbReference type="EMBL" id="JARBHB010000001">
    <property type="protein sequence ID" value="KAJ8896406.1"/>
    <property type="molecule type" value="Genomic_DNA"/>
</dbReference>
<evidence type="ECO:0000313" key="1">
    <source>
        <dbReference type="EMBL" id="KAJ8896406.1"/>
    </source>
</evidence>
<comment type="caution">
    <text evidence="1">The sequence shown here is derived from an EMBL/GenBank/DDBJ whole genome shotgun (WGS) entry which is preliminary data.</text>
</comment>
<accession>A0ABQ9IJ95</accession>